<dbReference type="OrthoDB" id="2409473at2759"/>
<dbReference type="EMBL" id="CAMKVN010011681">
    <property type="protein sequence ID" value="CAI2194943.1"/>
    <property type="molecule type" value="Genomic_DNA"/>
</dbReference>
<reference evidence="2" key="1">
    <citation type="submission" date="2022-08" db="EMBL/GenBank/DDBJ databases">
        <authorList>
            <person name="Kallberg Y."/>
            <person name="Tangrot J."/>
            <person name="Rosling A."/>
        </authorList>
    </citation>
    <scope>NUCLEOTIDE SEQUENCE</scope>
    <source>
        <strain evidence="2">Wild A</strain>
    </source>
</reference>
<protein>
    <submittedName>
        <fullName evidence="2">11516_t:CDS:1</fullName>
    </submittedName>
</protein>
<feature type="non-terminal residue" evidence="2">
    <location>
        <position position="141"/>
    </location>
</feature>
<evidence type="ECO:0000313" key="2">
    <source>
        <dbReference type="EMBL" id="CAI2194943.1"/>
    </source>
</evidence>
<proteinExistence type="predicted"/>
<dbReference type="Proteomes" id="UP001153678">
    <property type="component" value="Unassembled WGS sequence"/>
</dbReference>
<gene>
    <name evidence="2" type="ORF">FWILDA_LOCUS16829</name>
</gene>
<evidence type="ECO:0000256" key="1">
    <source>
        <dbReference type="SAM" id="MobiDB-lite"/>
    </source>
</evidence>
<organism evidence="2 3">
    <name type="scientific">Funneliformis geosporum</name>
    <dbReference type="NCBI Taxonomy" id="1117311"/>
    <lineage>
        <taxon>Eukaryota</taxon>
        <taxon>Fungi</taxon>
        <taxon>Fungi incertae sedis</taxon>
        <taxon>Mucoromycota</taxon>
        <taxon>Glomeromycotina</taxon>
        <taxon>Glomeromycetes</taxon>
        <taxon>Glomerales</taxon>
        <taxon>Glomeraceae</taxon>
        <taxon>Funneliformis</taxon>
    </lineage>
</organism>
<name>A0A9W4T7B9_9GLOM</name>
<dbReference type="AlphaFoldDB" id="A0A9W4T7B9"/>
<evidence type="ECO:0000313" key="3">
    <source>
        <dbReference type="Proteomes" id="UP001153678"/>
    </source>
</evidence>
<feature type="region of interest" description="Disordered" evidence="1">
    <location>
        <begin position="1"/>
        <end position="42"/>
    </location>
</feature>
<feature type="compositionally biased region" description="Polar residues" evidence="1">
    <location>
        <begin position="19"/>
        <end position="36"/>
    </location>
</feature>
<keyword evidence="3" id="KW-1185">Reference proteome</keyword>
<sequence>MPPRKKRNEYKQYDPKNLPMQSHSQFKKQISQLDKTNSSKDRHDLESEFGIKGRSILFDLQATCFPTSFPIDMMHLIYKNIADYMFQHWIGKFFKKDSNQDNGRPPCNLVIHHNRYKAEEWACFVKAVRLCQKLILTSQEL</sequence>
<feature type="non-terminal residue" evidence="2">
    <location>
        <position position="1"/>
    </location>
</feature>
<accession>A0A9W4T7B9</accession>
<comment type="caution">
    <text evidence="2">The sequence shown here is derived from an EMBL/GenBank/DDBJ whole genome shotgun (WGS) entry which is preliminary data.</text>
</comment>